<dbReference type="SUPFAM" id="SSF52283">
    <property type="entry name" value="Formate/glycerate dehydrogenase catalytic domain-like"/>
    <property type="match status" value="1"/>
</dbReference>
<evidence type="ECO:0000259" key="4">
    <source>
        <dbReference type="Pfam" id="PF00389"/>
    </source>
</evidence>
<dbReference type="Pfam" id="PF00389">
    <property type="entry name" value="2-Hacid_dh"/>
    <property type="match status" value="1"/>
</dbReference>
<dbReference type="SUPFAM" id="SSF51735">
    <property type="entry name" value="NAD(P)-binding Rossmann-fold domains"/>
    <property type="match status" value="1"/>
</dbReference>
<dbReference type="InterPro" id="IPR050223">
    <property type="entry name" value="D-isomer_2-hydroxyacid_DH"/>
</dbReference>
<dbReference type="PANTHER" id="PTHR10996">
    <property type="entry name" value="2-HYDROXYACID DEHYDROGENASE-RELATED"/>
    <property type="match status" value="1"/>
</dbReference>
<dbReference type="GO" id="GO:0005829">
    <property type="term" value="C:cytosol"/>
    <property type="evidence" value="ECO:0007669"/>
    <property type="project" value="TreeGrafter"/>
</dbReference>
<evidence type="ECO:0000256" key="1">
    <source>
        <dbReference type="ARBA" id="ARBA00005854"/>
    </source>
</evidence>
<feature type="domain" description="D-isomer specific 2-hydroxyacid dehydrogenase catalytic" evidence="4">
    <location>
        <begin position="7"/>
        <end position="328"/>
    </location>
</feature>
<keyword evidence="2 3" id="KW-0560">Oxidoreductase</keyword>
<evidence type="ECO:0000256" key="3">
    <source>
        <dbReference type="RuleBase" id="RU003719"/>
    </source>
</evidence>
<dbReference type="Pfam" id="PF02826">
    <property type="entry name" value="2-Hacid_dh_C"/>
    <property type="match status" value="1"/>
</dbReference>
<dbReference type="OrthoDB" id="9793626at2"/>
<dbReference type="InterPro" id="IPR006140">
    <property type="entry name" value="D-isomer_DH_NAD-bd"/>
</dbReference>
<feature type="domain" description="D-isomer specific 2-hydroxyacid dehydrogenase NAD-binding" evidence="5">
    <location>
        <begin position="110"/>
        <end position="296"/>
    </location>
</feature>
<dbReference type="InterPro" id="IPR029753">
    <property type="entry name" value="D-isomer_DH_CS"/>
</dbReference>
<dbReference type="PROSITE" id="PS00671">
    <property type="entry name" value="D_2_HYDROXYACID_DH_3"/>
    <property type="match status" value="1"/>
</dbReference>
<organism evidence="6 7">
    <name type="scientific">Enhydrobacter aerosaccus</name>
    <dbReference type="NCBI Taxonomy" id="225324"/>
    <lineage>
        <taxon>Bacteria</taxon>
        <taxon>Pseudomonadati</taxon>
        <taxon>Pseudomonadota</taxon>
        <taxon>Alphaproteobacteria</taxon>
        <taxon>Hyphomicrobiales</taxon>
        <taxon>Enhydrobacter</taxon>
    </lineage>
</organism>
<dbReference type="EMBL" id="FUWJ01000020">
    <property type="protein sequence ID" value="SKA40860.1"/>
    <property type="molecule type" value="Genomic_DNA"/>
</dbReference>
<dbReference type="GO" id="GO:0051287">
    <property type="term" value="F:NAD binding"/>
    <property type="evidence" value="ECO:0007669"/>
    <property type="project" value="InterPro"/>
</dbReference>
<dbReference type="RefSeq" id="WP_085938150.1">
    <property type="nucleotide sequence ID" value="NZ_FUWJ01000020.1"/>
</dbReference>
<evidence type="ECO:0000313" key="6">
    <source>
        <dbReference type="EMBL" id="SKA40860.1"/>
    </source>
</evidence>
<sequence length="339" mass="36868">MARPRIVVSSWVHREVLDRLAAVGEVVANDSRETLSPDELRARCRDAEALMAFMSDRVDDSFLSACPDLKVIACALKGYDNFDADACERRGVWLTIVPDRLTIPTAELAIGLMIGLGRNVLPGDRLVRSGHFRGWRPILYGRGLEGSTVGLIGMGAVGQAIARRLIGFEARVLYADRFALPSDQETALRAHRVSRDELRRQSDFILLCLPLAADTLGLVDAAFLTEVKRGAFLINIARGSLVDEAAVAQAVETGQLGGYAADAFALEDWALDGRPDRLDERLRQATDQTLFTPHLGSAVDEVRRDIALEAATSLIEALRGEVPSGAVNRPSAVRNRSVA</sequence>
<dbReference type="Proteomes" id="UP000190092">
    <property type="component" value="Unassembled WGS sequence"/>
</dbReference>
<evidence type="ECO:0000313" key="7">
    <source>
        <dbReference type="Proteomes" id="UP000190092"/>
    </source>
</evidence>
<name>A0A1T4TK72_9HYPH</name>
<dbReference type="CDD" id="cd12157">
    <property type="entry name" value="PTDH"/>
    <property type="match status" value="1"/>
</dbReference>
<accession>A0A1T4TK72</accession>
<dbReference type="InterPro" id="IPR006139">
    <property type="entry name" value="D-isomer_2_OHA_DH_cat_dom"/>
</dbReference>
<dbReference type="PANTHER" id="PTHR10996:SF257">
    <property type="entry name" value="GLYOXYLATE REDUCTASE 1"/>
    <property type="match status" value="1"/>
</dbReference>
<proteinExistence type="inferred from homology"/>
<keyword evidence="7" id="KW-1185">Reference proteome</keyword>
<gene>
    <name evidence="6" type="ORF">SAMN02745126_06422</name>
</gene>
<evidence type="ECO:0000259" key="5">
    <source>
        <dbReference type="Pfam" id="PF02826"/>
    </source>
</evidence>
<comment type="similarity">
    <text evidence="1 3">Belongs to the D-isomer specific 2-hydroxyacid dehydrogenase family.</text>
</comment>
<dbReference type="Gene3D" id="3.40.50.720">
    <property type="entry name" value="NAD(P)-binding Rossmann-like Domain"/>
    <property type="match status" value="2"/>
</dbReference>
<dbReference type="AlphaFoldDB" id="A0A1T4TK72"/>
<evidence type="ECO:0000256" key="2">
    <source>
        <dbReference type="ARBA" id="ARBA00023002"/>
    </source>
</evidence>
<dbReference type="InterPro" id="IPR036291">
    <property type="entry name" value="NAD(P)-bd_dom_sf"/>
</dbReference>
<dbReference type="GO" id="GO:0008465">
    <property type="term" value="F:hydroxypyruvate reductase (NADH) activity"/>
    <property type="evidence" value="ECO:0007669"/>
    <property type="project" value="TreeGrafter"/>
</dbReference>
<dbReference type="GO" id="GO:0030267">
    <property type="term" value="F:glyoxylate reductase (NADPH) activity"/>
    <property type="evidence" value="ECO:0007669"/>
    <property type="project" value="TreeGrafter"/>
</dbReference>
<protein>
    <submittedName>
        <fullName evidence="6">Phosphonate dehydrogenase</fullName>
    </submittedName>
</protein>
<reference evidence="7" key="1">
    <citation type="submission" date="2017-02" db="EMBL/GenBank/DDBJ databases">
        <authorList>
            <person name="Varghese N."/>
            <person name="Submissions S."/>
        </authorList>
    </citation>
    <scope>NUCLEOTIDE SEQUENCE [LARGE SCALE GENOMIC DNA]</scope>
    <source>
        <strain evidence="7">ATCC 27094</strain>
    </source>
</reference>
<dbReference type="STRING" id="225324.SAMN02745126_06422"/>